<protein>
    <recommendedName>
        <fullName evidence="9">Arginine biosynthesis bifunctional protein ArgJ</fullName>
    </recommendedName>
    <domain>
        <recommendedName>
            <fullName evidence="9">Glutamate N-acetyltransferase</fullName>
            <ecNumber evidence="9">2.3.1.35</ecNumber>
        </recommendedName>
        <alternativeName>
            <fullName evidence="9">Ornithine acetyltransferase</fullName>
            <shortName evidence="9">OATase</shortName>
        </alternativeName>
        <alternativeName>
            <fullName evidence="9">Ornithine transacetylase</fullName>
        </alternativeName>
    </domain>
    <domain>
        <recommendedName>
            <fullName evidence="9">Amino-acid acetyltransferase</fullName>
            <ecNumber evidence="9">2.3.1.1</ecNumber>
        </recommendedName>
        <alternativeName>
            <fullName evidence="9">N-acetylglutamate synthase</fullName>
            <shortName evidence="9">AGSase</shortName>
        </alternativeName>
    </domain>
    <component>
        <recommendedName>
            <fullName evidence="9">Arginine biosynthesis bifunctional protein ArgJ alpha chain</fullName>
        </recommendedName>
    </component>
    <component>
        <recommendedName>
            <fullName evidence="9">Arginine biosynthesis bifunctional protein ArgJ beta chain</fullName>
        </recommendedName>
    </component>
</protein>
<comment type="function">
    <text evidence="9">Catalyzes two activities which are involved in the cyclic version of arginine biosynthesis: the synthesis of N-acetylglutamate from glutamate and acetyl-CoA as the acetyl donor, and of ornithine by transacetylation between N(2)-acetylornithine and glutamate.</text>
</comment>
<dbReference type="PATRIC" id="fig|1303518.3.peg.2241"/>
<evidence type="ECO:0000313" key="10">
    <source>
        <dbReference type="EMBL" id="CCW35968.1"/>
    </source>
</evidence>
<dbReference type="eggNOG" id="COG1364">
    <property type="taxonomic scope" value="Bacteria"/>
</dbReference>
<evidence type="ECO:0000256" key="9">
    <source>
        <dbReference type="HAMAP-Rule" id="MF_01106"/>
    </source>
</evidence>
<dbReference type="EC" id="2.3.1.1" evidence="9"/>
<dbReference type="RefSeq" id="WP_016483489.1">
    <property type="nucleotide sequence ID" value="NC_021487.1"/>
</dbReference>
<feature type="chain" id="PRO_5023355848" description="Arginine biosynthesis bifunctional protein ArgJ beta chain" evidence="9">
    <location>
        <begin position="195"/>
        <end position="407"/>
    </location>
</feature>
<accession>S0EZ46</accession>
<dbReference type="Gene3D" id="3.60.70.12">
    <property type="entry name" value="L-amino peptidase D-ALA esterase/amidase"/>
    <property type="match status" value="1"/>
</dbReference>
<feature type="chain" id="PRO_5023355849" description="Arginine biosynthesis bifunctional protein ArgJ alpha chain" evidence="9">
    <location>
        <begin position="1"/>
        <end position="194"/>
    </location>
</feature>
<keyword evidence="9" id="KW-0963">Cytoplasm</keyword>
<evidence type="ECO:0000256" key="5">
    <source>
        <dbReference type="ARBA" id="ARBA00022679"/>
    </source>
</evidence>
<comment type="catalytic activity">
    <reaction evidence="8 9">
        <text>N(2)-acetyl-L-ornithine + L-glutamate = N-acetyl-L-glutamate + L-ornithine</text>
        <dbReference type="Rhea" id="RHEA:15349"/>
        <dbReference type="ChEBI" id="CHEBI:29985"/>
        <dbReference type="ChEBI" id="CHEBI:44337"/>
        <dbReference type="ChEBI" id="CHEBI:46911"/>
        <dbReference type="ChEBI" id="CHEBI:57805"/>
        <dbReference type="EC" id="2.3.1.35"/>
    </reaction>
</comment>
<evidence type="ECO:0000256" key="1">
    <source>
        <dbReference type="ARBA" id="ARBA00006774"/>
    </source>
</evidence>
<dbReference type="FunFam" id="3.10.20.340:FF:000001">
    <property type="entry name" value="Arginine biosynthesis bifunctional protein ArgJ, chloroplastic"/>
    <property type="match status" value="1"/>
</dbReference>
<proteinExistence type="inferred from homology"/>
<feature type="binding site" evidence="9">
    <location>
        <position position="407"/>
    </location>
    <ligand>
        <name>substrate</name>
    </ligand>
</feature>
<sequence length="407" mass="43584">MITLWKEELAGVTYPEGFVVAAVRCGLKTEGDDLALLVSDSMATVAGVFTTNYVQAACVRYSRRVVRSSGVARAVLINAGNANACNGERGETDNRNLAEWTSRLLDVAPDAVLTASTGVIGHPLPMDRLQKGIPEAVERLERSAEADARAARAIMTTDTFPKYRAVLVDSNHWVAPIRFGGMCKGAGMIAPHMATMLAFLTTDARLPGPLLQEALRRAVEPSFNSVTVDGDTSTNDMCLLLASGMGEAEISREGEAFEDFVEALTRLATALAKEIARDGEGATKLVTITVQGAPTRYAAKTVAKTVAESPLVKTALFGCDPNWGRLLAAAGRSGVHLDPNRIEGFIGPYRVCAQGSSVPFDREGAHAYLKGREVTVTLDLGIGEESATVYTCDFSYDYVRINAEYHT</sequence>
<keyword evidence="4 9" id="KW-0028">Amino-acid biosynthesis</keyword>
<dbReference type="PANTHER" id="PTHR23100">
    <property type="entry name" value="ARGININE BIOSYNTHESIS BIFUNCTIONAL PROTEIN ARGJ"/>
    <property type="match status" value="1"/>
</dbReference>
<dbReference type="GO" id="GO:0006592">
    <property type="term" value="P:ornithine biosynthetic process"/>
    <property type="evidence" value="ECO:0007669"/>
    <property type="project" value="TreeGrafter"/>
</dbReference>
<dbReference type="GO" id="GO:0004358">
    <property type="term" value="F:L-glutamate N-acetyltransferase activity, acting on acetyl-L-ornithine as donor"/>
    <property type="evidence" value="ECO:0007669"/>
    <property type="project" value="UniProtKB-UniRule"/>
</dbReference>
<evidence type="ECO:0000256" key="4">
    <source>
        <dbReference type="ARBA" id="ARBA00022605"/>
    </source>
</evidence>
<keyword evidence="6 9" id="KW-0068">Autocatalytic cleavage</keyword>
<dbReference type="FunFam" id="3.60.70.12:FF:000001">
    <property type="entry name" value="Arginine biosynthesis bifunctional protein ArgJ, chloroplastic"/>
    <property type="match status" value="1"/>
</dbReference>
<keyword evidence="3 9" id="KW-0055">Arginine biosynthesis</keyword>
<dbReference type="Proteomes" id="UP000014227">
    <property type="component" value="Chromosome I"/>
</dbReference>
<keyword evidence="11" id="KW-1185">Reference proteome</keyword>
<feature type="active site" description="Nucleophile" evidence="9">
    <location>
        <position position="195"/>
    </location>
</feature>
<dbReference type="KEGG" id="ccz:CCALI_02161"/>
<dbReference type="HAMAP" id="MF_01106">
    <property type="entry name" value="ArgJ"/>
    <property type="match status" value="1"/>
</dbReference>
<dbReference type="InterPro" id="IPR016117">
    <property type="entry name" value="ArgJ-like_dom_sf"/>
</dbReference>
<dbReference type="GO" id="GO:0006526">
    <property type="term" value="P:L-arginine biosynthetic process"/>
    <property type="evidence" value="ECO:0007669"/>
    <property type="project" value="UniProtKB-UniRule"/>
</dbReference>
<feature type="site" description="Involved in the stabilization of negative charge on the oxyanion by the formation of the oxyanion hole" evidence="9">
    <location>
        <position position="117"/>
    </location>
</feature>
<evidence type="ECO:0000256" key="3">
    <source>
        <dbReference type="ARBA" id="ARBA00022571"/>
    </source>
</evidence>
<comment type="pathway">
    <text evidence="9">Amino-acid biosynthesis; L-arginine biosynthesis; N(2)-acetyl-L-ornithine from L-glutamate: step 1/4.</text>
</comment>
<dbReference type="EC" id="2.3.1.35" evidence="9"/>
<keyword evidence="5 9" id="KW-0808">Transferase</keyword>
<evidence type="ECO:0000256" key="7">
    <source>
        <dbReference type="ARBA" id="ARBA00023315"/>
    </source>
</evidence>
<evidence type="ECO:0000256" key="6">
    <source>
        <dbReference type="ARBA" id="ARBA00022813"/>
    </source>
</evidence>
<evidence type="ECO:0000256" key="8">
    <source>
        <dbReference type="ARBA" id="ARBA00049439"/>
    </source>
</evidence>
<dbReference type="AlphaFoldDB" id="S0EZ46"/>
<gene>
    <name evidence="9" type="primary">argJ</name>
    <name evidence="10" type="ORF">CCALI_02161</name>
</gene>
<dbReference type="InterPro" id="IPR002813">
    <property type="entry name" value="Arg_biosynth_ArgJ"/>
</dbReference>
<name>S0EZ46_CHTCT</name>
<keyword evidence="9" id="KW-0511">Multifunctional enzyme</keyword>
<feature type="site" description="Cleavage; by autolysis" evidence="9">
    <location>
        <begin position="194"/>
        <end position="195"/>
    </location>
</feature>
<dbReference type="NCBIfam" id="TIGR00120">
    <property type="entry name" value="ArgJ"/>
    <property type="match status" value="1"/>
</dbReference>
<dbReference type="EMBL" id="HF951689">
    <property type="protein sequence ID" value="CCW35968.1"/>
    <property type="molecule type" value="Genomic_DNA"/>
</dbReference>
<comment type="catalytic activity">
    <reaction evidence="9">
        <text>L-glutamate + acetyl-CoA = N-acetyl-L-glutamate + CoA + H(+)</text>
        <dbReference type="Rhea" id="RHEA:24292"/>
        <dbReference type="ChEBI" id="CHEBI:15378"/>
        <dbReference type="ChEBI" id="CHEBI:29985"/>
        <dbReference type="ChEBI" id="CHEBI:44337"/>
        <dbReference type="ChEBI" id="CHEBI:57287"/>
        <dbReference type="ChEBI" id="CHEBI:57288"/>
        <dbReference type="EC" id="2.3.1.1"/>
    </reaction>
</comment>
<comment type="pathway">
    <text evidence="9">Amino-acid biosynthesis; L-arginine biosynthesis; L-ornithine and N-acetyl-L-glutamate from L-glutamate and N(2)-acetyl-L-ornithine (cyclic): step 1/1.</text>
</comment>
<evidence type="ECO:0000256" key="2">
    <source>
        <dbReference type="ARBA" id="ARBA00011475"/>
    </source>
</evidence>
<organism evidence="10 11">
    <name type="scientific">Chthonomonas calidirosea (strain DSM 23976 / ICMP 18418 / T49)</name>
    <dbReference type="NCBI Taxonomy" id="1303518"/>
    <lineage>
        <taxon>Bacteria</taxon>
        <taxon>Bacillati</taxon>
        <taxon>Armatimonadota</taxon>
        <taxon>Chthonomonadia</taxon>
        <taxon>Chthonomonadales</taxon>
        <taxon>Chthonomonadaceae</taxon>
        <taxon>Chthonomonas</taxon>
    </lineage>
</organism>
<dbReference type="MEROPS" id="T05.002"/>
<feature type="binding site" evidence="9">
    <location>
        <position position="402"/>
    </location>
    <ligand>
        <name>substrate</name>
    </ligand>
</feature>
<feature type="binding site" evidence="9">
    <location>
        <position position="280"/>
    </location>
    <ligand>
        <name>substrate</name>
    </ligand>
</feature>
<dbReference type="SUPFAM" id="SSF56266">
    <property type="entry name" value="DmpA/ArgJ-like"/>
    <property type="match status" value="1"/>
</dbReference>
<dbReference type="InParanoid" id="S0EZ46"/>
<comment type="similarity">
    <text evidence="1 9">Belongs to the ArgJ family.</text>
</comment>
<dbReference type="FunCoup" id="S0EZ46">
    <property type="interactions" value="355"/>
</dbReference>
<dbReference type="Gene3D" id="3.10.20.340">
    <property type="entry name" value="ArgJ beta chain, C-terminal domain"/>
    <property type="match status" value="1"/>
</dbReference>
<feature type="binding site" evidence="9">
    <location>
        <position position="184"/>
    </location>
    <ligand>
        <name>substrate</name>
    </ligand>
</feature>
<dbReference type="Pfam" id="PF01960">
    <property type="entry name" value="ArgJ"/>
    <property type="match status" value="1"/>
</dbReference>
<dbReference type="GO" id="GO:0005737">
    <property type="term" value="C:cytoplasm"/>
    <property type="evidence" value="ECO:0007669"/>
    <property type="project" value="UniProtKB-SubCell"/>
</dbReference>
<comment type="subunit">
    <text evidence="2 9">Heterotetramer of two alpha and two beta chains.</text>
</comment>
<feature type="binding site" evidence="9">
    <location>
        <position position="156"/>
    </location>
    <ligand>
        <name>substrate</name>
    </ligand>
</feature>
<dbReference type="GO" id="GO:0004042">
    <property type="term" value="F:L-glutamate N-acetyltransferase activity"/>
    <property type="evidence" value="ECO:0007669"/>
    <property type="project" value="UniProtKB-UniRule"/>
</dbReference>
<dbReference type="UniPathway" id="UPA00068">
    <property type="reaction ID" value="UER00106"/>
</dbReference>
<keyword evidence="7 9" id="KW-0012">Acyltransferase</keyword>
<reference evidence="11" key="1">
    <citation type="submission" date="2013-03" db="EMBL/GenBank/DDBJ databases">
        <title>Genome sequence of Chthonomonas calidirosea, the first sequenced genome from the Armatimonadetes phylum (formally candidate division OP10).</title>
        <authorList>
            <person name="Lee K.C.Y."/>
            <person name="Morgan X.C."/>
            <person name="Dunfield P.F."/>
            <person name="Tamas I."/>
            <person name="Houghton K.M."/>
            <person name="Vyssotski M."/>
            <person name="Ryan J.L.J."/>
            <person name="Lagutin K."/>
            <person name="McDonald I.R."/>
            <person name="Stott M.B."/>
        </authorList>
    </citation>
    <scope>NUCLEOTIDE SEQUENCE [LARGE SCALE GENOMIC DNA]</scope>
    <source>
        <strain evidence="11">DSM 23976 / ICMP 18418 / T49</strain>
    </source>
</reference>
<feature type="site" description="Involved in the stabilization of negative charge on the oxyanion by the formation of the oxyanion hole" evidence="9">
    <location>
        <position position="118"/>
    </location>
</feature>
<dbReference type="HOGENOM" id="CLU_027172_1_0_0"/>
<dbReference type="STRING" id="454171.CP488_01932"/>
<dbReference type="OrthoDB" id="9804242at2"/>
<evidence type="ECO:0000313" key="11">
    <source>
        <dbReference type="Proteomes" id="UP000014227"/>
    </source>
</evidence>
<dbReference type="PANTHER" id="PTHR23100:SF0">
    <property type="entry name" value="ARGININE BIOSYNTHESIS BIFUNCTIONAL PROTEIN ARGJ, MITOCHONDRIAL"/>
    <property type="match status" value="1"/>
</dbReference>
<comment type="subcellular location">
    <subcellularLocation>
        <location evidence="9">Cytoplasm</location>
    </subcellularLocation>
</comment>
<dbReference type="NCBIfam" id="NF003802">
    <property type="entry name" value="PRK05388.1"/>
    <property type="match status" value="1"/>
</dbReference>
<dbReference type="InterPro" id="IPR042195">
    <property type="entry name" value="ArgJ_beta_C"/>
</dbReference>
<dbReference type="CDD" id="cd02152">
    <property type="entry name" value="OAT"/>
    <property type="match status" value="1"/>
</dbReference>
<feature type="binding site" evidence="9">
    <location>
        <position position="195"/>
    </location>
    <ligand>
        <name>substrate</name>
    </ligand>
</feature>